<keyword evidence="16" id="KW-1185">Reference proteome</keyword>
<evidence type="ECO:0000256" key="5">
    <source>
        <dbReference type="ARBA" id="ARBA00037027"/>
    </source>
</evidence>
<comment type="similarity">
    <text evidence="1">Belongs to the FAD-dependent oxidoreductase family.</text>
</comment>
<evidence type="ECO:0000313" key="15">
    <source>
        <dbReference type="EMBL" id="CAH1244930.1"/>
    </source>
</evidence>
<dbReference type="GO" id="GO:0005739">
    <property type="term" value="C:mitochondrion"/>
    <property type="evidence" value="ECO:0007669"/>
    <property type="project" value="TreeGrafter"/>
</dbReference>
<dbReference type="GO" id="GO:0004174">
    <property type="term" value="F:electron-transferring-flavoprotein dehydrogenase activity"/>
    <property type="evidence" value="ECO:0007669"/>
    <property type="project" value="TreeGrafter"/>
</dbReference>
<evidence type="ECO:0000259" key="14">
    <source>
        <dbReference type="Pfam" id="PF07992"/>
    </source>
</evidence>
<gene>
    <name evidence="15" type="primary">AIFM2</name>
    <name evidence="15" type="ORF">BLAG_LOCUS7434</name>
</gene>
<comment type="catalytic activity">
    <reaction evidence="10">
        <text>ubiquinone-10 + NADH + H(+) = ubiquinol-10 + NAD(+)</text>
        <dbReference type="Rhea" id="RHEA:61984"/>
        <dbReference type="ChEBI" id="CHEBI:15378"/>
        <dbReference type="ChEBI" id="CHEBI:46245"/>
        <dbReference type="ChEBI" id="CHEBI:57540"/>
        <dbReference type="ChEBI" id="CHEBI:57945"/>
        <dbReference type="ChEBI" id="CHEBI:64183"/>
    </reaction>
    <physiologicalReaction direction="left-to-right" evidence="10">
        <dbReference type="Rhea" id="RHEA:61985"/>
    </physiologicalReaction>
</comment>
<evidence type="ECO:0000256" key="1">
    <source>
        <dbReference type="ARBA" id="ARBA00006442"/>
    </source>
</evidence>
<dbReference type="OrthoDB" id="3244603at2759"/>
<dbReference type="Gene3D" id="3.50.50.100">
    <property type="match status" value="1"/>
</dbReference>
<comment type="catalytic activity">
    <reaction evidence="12">
        <text>menaquinone-4 + NADH + H(+) = menaquinol-4 + NAD(+)</text>
        <dbReference type="Rhea" id="RHEA:74079"/>
        <dbReference type="ChEBI" id="CHEBI:15378"/>
        <dbReference type="ChEBI" id="CHEBI:57540"/>
        <dbReference type="ChEBI" id="CHEBI:57945"/>
        <dbReference type="ChEBI" id="CHEBI:78277"/>
        <dbReference type="ChEBI" id="CHEBI:193091"/>
    </reaction>
    <physiologicalReaction direction="left-to-right" evidence="12">
        <dbReference type="Rhea" id="RHEA:74080"/>
    </physiologicalReaction>
</comment>
<dbReference type="EMBL" id="OV696699">
    <property type="protein sequence ID" value="CAH1244930.1"/>
    <property type="molecule type" value="Genomic_DNA"/>
</dbReference>
<dbReference type="InterPro" id="IPR023753">
    <property type="entry name" value="FAD/NAD-binding_dom"/>
</dbReference>
<dbReference type="PRINTS" id="PR00469">
    <property type="entry name" value="PNDRDTASEII"/>
</dbReference>
<sequence length="375" mass="40050">MGGGPSLLNRQDIHVVIVGGGYGGVQLAKNLTNKANYTLIDPKEMMHHNLAALRAVTEAGFAPKTFIPYGPTFGNNFKQGAVTRINPTEQNVTLSSGENVGYSHLVIATGATGPFPGKLFGITSMSEALARSKHLLQQVQLAKKVVIVGGGAVGTELAAEIATDYKDKKVSLIHPRDKLVDPNTSDAFQNAVKEKVTKMGVTLLLGERVTNLDKLPKETVQETTVVTSKGSHIEADLVIPCTGLKVNNSAYKDSLPSSMDKKGALKVNGYFEVEGTKNIYAIGDCTNIPETKLAYNAGVHADLLAKNILAQETGGKPKEYKPASFFLLICLGRADGAGQWSTSLLPTFMATNIKSKGMFVSRYWGLMGQKVPTGK</sequence>
<comment type="catalytic activity">
    <reaction evidence="9">
        <text>menadione + NADH + H(+) = menadiol + NAD(+)</text>
        <dbReference type="Rhea" id="RHEA:69695"/>
        <dbReference type="ChEBI" id="CHEBI:6746"/>
        <dbReference type="ChEBI" id="CHEBI:15378"/>
        <dbReference type="ChEBI" id="CHEBI:28869"/>
        <dbReference type="ChEBI" id="CHEBI:57540"/>
        <dbReference type="ChEBI" id="CHEBI:57945"/>
    </reaction>
    <physiologicalReaction direction="left-to-right" evidence="9">
        <dbReference type="Rhea" id="RHEA:69696"/>
    </physiologicalReaction>
</comment>
<evidence type="ECO:0000256" key="3">
    <source>
        <dbReference type="ARBA" id="ARBA00022827"/>
    </source>
</evidence>
<dbReference type="GO" id="GO:0043065">
    <property type="term" value="P:positive regulation of apoptotic process"/>
    <property type="evidence" value="ECO:0007669"/>
    <property type="project" value="TreeGrafter"/>
</dbReference>
<dbReference type="PRINTS" id="PR00368">
    <property type="entry name" value="FADPNR"/>
</dbReference>
<evidence type="ECO:0000256" key="10">
    <source>
        <dbReference type="ARBA" id="ARBA00049236"/>
    </source>
</evidence>
<dbReference type="GO" id="GO:0008637">
    <property type="term" value="P:apoptotic mitochondrial changes"/>
    <property type="evidence" value="ECO:0007669"/>
    <property type="project" value="TreeGrafter"/>
</dbReference>
<evidence type="ECO:0000256" key="13">
    <source>
        <dbReference type="ARBA" id="ARBA00057036"/>
    </source>
</evidence>
<dbReference type="PANTHER" id="PTHR43735">
    <property type="entry name" value="APOPTOSIS-INDUCING FACTOR 1"/>
    <property type="match status" value="1"/>
</dbReference>
<organism evidence="15 16">
    <name type="scientific">Branchiostoma lanceolatum</name>
    <name type="common">Common lancelet</name>
    <name type="synonym">Amphioxus lanceolatum</name>
    <dbReference type="NCBI Taxonomy" id="7740"/>
    <lineage>
        <taxon>Eukaryota</taxon>
        <taxon>Metazoa</taxon>
        <taxon>Chordata</taxon>
        <taxon>Cephalochordata</taxon>
        <taxon>Leptocardii</taxon>
        <taxon>Amphioxiformes</taxon>
        <taxon>Branchiostomatidae</taxon>
        <taxon>Branchiostoma</taxon>
    </lineage>
</organism>
<protein>
    <recommendedName>
        <fullName evidence="6">Ferroptosis suppressor protein 1</fullName>
    </recommendedName>
    <alternativeName>
        <fullName evidence="7">Apoptosis-inducing factor homologous mitochondrion-associated inducer of death</fullName>
    </alternativeName>
    <alternativeName>
        <fullName evidence="8">p53-responsive gene 3 protein</fullName>
    </alternativeName>
</protein>
<evidence type="ECO:0000256" key="8">
    <source>
        <dbReference type="ARBA" id="ARBA00042318"/>
    </source>
</evidence>
<evidence type="ECO:0000256" key="6">
    <source>
        <dbReference type="ARBA" id="ARBA00040253"/>
    </source>
</evidence>
<evidence type="ECO:0000256" key="2">
    <source>
        <dbReference type="ARBA" id="ARBA00022630"/>
    </source>
</evidence>
<proteinExistence type="inferred from homology"/>
<reference evidence="15" key="1">
    <citation type="submission" date="2022-01" db="EMBL/GenBank/DDBJ databases">
        <authorList>
            <person name="Braso-Vives M."/>
        </authorList>
    </citation>
    <scope>NUCLEOTIDE SEQUENCE</scope>
</reference>
<evidence type="ECO:0000256" key="7">
    <source>
        <dbReference type="ARBA" id="ARBA00041541"/>
    </source>
</evidence>
<evidence type="ECO:0000256" key="9">
    <source>
        <dbReference type="ARBA" id="ARBA00048412"/>
    </source>
</evidence>
<name>A0A8J9YZT7_BRALA</name>
<dbReference type="Proteomes" id="UP000838412">
    <property type="component" value="Chromosome 14"/>
</dbReference>
<feature type="domain" description="FAD/NAD(P)-binding" evidence="14">
    <location>
        <begin position="14"/>
        <end position="297"/>
    </location>
</feature>
<dbReference type="InterPro" id="IPR036188">
    <property type="entry name" value="FAD/NAD-bd_sf"/>
</dbReference>
<keyword evidence="3" id="KW-0274">FAD</keyword>
<dbReference type="GO" id="GO:0050660">
    <property type="term" value="F:flavin adenine dinucleotide binding"/>
    <property type="evidence" value="ECO:0007669"/>
    <property type="project" value="TreeGrafter"/>
</dbReference>
<dbReference type="SUPFAM" id="SSF51905">
    <property type="entry name" value="FAD/NAD(P)-binding domain"/>
    <property type="match status" value="1"/>
</dbReference>
<dbReference type="PANTHER" id="PTHR43735:SF3">
    <property type="entry name" value="FERROPTOSIS SUPPRESSOR PROTEIN 1"/>
    <property type="match status" value="1"/>
</dbReference>
<comment type="function">
    <text evidence="13">Putative FAD-dependent oxidoreductase.</text>
</comment>
<accession>A0A8J9YZT7</accession>
<evidence type="ECO:0000256" key="12">
    <source>
        <dbReference type="ARBA" id="ARBA00049479"/>
    </source>
</evidence>
<dbReference type="Pfam" id="PF07992">
    <property type="entry name" value="Pyr_redox_2"/>
    <property type="match status" value="1"/>
</dbReference>
<keyword evidence="4" id="KW-0560">Oxidoreductase</keyword>
<keyword evidence="2" id="KW-0285">Flavoprotein</keyword>
<evidence type="ECO:0000313" key="16">
    <source>
        <dbReference type="Proteomes" id="UP000838412"/>
    </source>
</evidence>
<dbReference type="AlphaFoldDB" id="A0A8J9YZT7"/>
<evidence type="ECO:0000256" key="4">
    <source>
        <dbReference type="ARBA" id="ARBA00023002"/>
    </source>
</evidence>
<evidence type="ECO:0000256" key="11">
    <source>
        <dbReference type="ARBA" id="ARBA00049275"/>
    </source>
</evidence>
<comment type="cofactor">
    <cofactor evidence="5">
        <name>6-hydroxy-FAD</name>
        <dbReference type="ChEBI" id="CHEBI:60470"/>
    </cofactor>
</comment>
<comment type="catalytic activity">
    <reaction evidence="11">
        <text>phylloquinone + NADH + H(+) = phylloquinol + NAD(+)</text>
        <dbReference type="Rhea" id="RHEA:74075"/>
        <dbReference type="ChEBI" id="CHEBI:15378"/>
        <dbReference type="ChEBI" id="CHEBI:18067"/>
        <dbReference type="ChEBI" id="CHEBI:28433"/>
        <dbReference type="ChEBI" id="CHEBI:57540"/>
        <dbReference type="ChEBI" id="CHEBI:57945"/>
    </reaction>
    <physiologicalReaction direction="left-to-right" evidence="11">
        <dbReference type="Rhea" id="RHEA:74076"/>
    </physiologicalReaction>
</comment>
<dbReference type="FunFam" id="3.50.50.100:FF:000006">
    <property type="entry name" value="apoptosis-inducing factor 2"/>
    <property type="match status" value="1"/>
</dbReference>